<dbReference type="GO" id="GO:0043812">
    <property type="term" value="F:phosphatidylinositol-4-phosphate phosphatase activity"/>
    <property type="evidence" value="ECO:0007669"/>
    <property type="project" value="TreeGrafter"/>
</dbReference>
<feature type="domain" description="SAC" evidence="2">
    <location>
        <begin position="115"/>
        <end position="447"/>
    </location>
</feature>
<evidence type="ECO:0000256" key="1">
    <source>
        <dbReference type="SAM" id="Phobius"/>
    </source>
</evidence>
<dbReference type="AlphaFoldDB" id="A0AAV5RBG1"/>
<dbReference type="GO" id="GO:0034593">
    <property type="term" value="F:phosphatidylinositol bisphosphate phosphatase activity"/>
    <property type="evidence" value="ECO:0007669"/>
    <property type="project" value="UniProtKB-ARBA"/>
</dbReference>
<keyword evidence="1" id="KW-0812">Transmembrane</keyword>
<name>A0AAV5RBG1_PICKL</name>
<keyword evidence="1" id="KW-0472">Membrane</keyword>
<dbReference type="GO" id="GO:0005783">
    <property type="term" value="C:endoplasmic reticulum"/>
    <property type="evidence" value="ECO:0007669"/>
    <property type="project" value="TreeGrafter"/>
</dbReference>
<accession>A0AAV5RBG1</accession>
<dbReference type="GO" id="GO:0046856">
    <property type="term" value="P:phosphatidylinositol dephosphorylation"/>
    <property type="evidence" value="ECO:0007669"/>
    <property type="project" value="TreeGrafter"/>
</dbReference>
<sequence length="615" mass="71057">MVATTSLRYAETAEGYVFQLAGDSQSQLLLINESGEIKTVDVDKQTFKTSFQSISGLLGVIRLNSNYYIIVAAGATNVGTIYNDKTIYKIDSTIILPLNKKLKPDEDEVKYLNILQNHLNTATLYFSYTYDLTNSFGKQNYENSLSFNNEFMWNFFISSNLVELSNSNLIISNFILPVIYGYCKFTKTTINQKPITFGLITRRSRFRAGTRYFRRGIDKNGNVANFNETEQFLINHSNNGDKISTYLQIRGSVPVYWGEMNNLKYKPNLLIADGNDILPTRLHFDKSISNYGCNYLVNLVNQSGYEKPIKLAYENAISALGDENIKYTYFDFHHECSKMRWDRVKLLLNHLIEMGLSQNDYSLFTINENFIIEKTQSHIVRTNCMDCLDRTNVVQSMLGRWFLQRQLIDNQIINGELEWEKIDFKFNLIFQSIWADNADYVSNAYSGTGALKTDYTRTGKRTKKGALNDLINSITRYLKNNYLDGSRQDGFDLFLGNILPYKLNNSPFKDQRPSFHQSIPYIFIVGLLIIIGTIMFPKGSIWEIKNISFISIMSLLSGFSFFFMIKNGIQYVNWPSLLPLDFLKQREIYKDGKIEGLIYEKAENYNKFNEHDKKQ</sequence>
<proteinExistence type="predicted"/>
<dbReference type="Proteomes" id="UP001378960">
    <property type="component" value="Unassembled WGS sequence"/>
</dbReference>
<keyword evidence="1" id="KW-1133">Transmembrane helix</keyword>
<dbReference type="PROSITE" id="PS50275">
    <property type="entry name" value="SAC"/>
    <property type="match status" value="1"/>
</dbReference>
<dbReference type="PANTHER" id="PTHR45662:SF2">
    <property type="entry name" value="PHOSPHATIDYLINOSITOL-3-PHOSPHATASE SAC1"/>
    <property type="match status" value="1"/>
</dbReference>
<evidence type="ECO:0000313" key="3">
    <source>
        <dbReference type="EMBL" id="GMM48794.1"/>
    </source>
</evidence>
<feature type="transmembrane region" description="Helical" evidence="1">
    <location>
        <begin position="548"/>
        <end position="565"/>
    </location>
</feature>
<dbReference type="PANTHER" id="PTHR45662">
    <property type="entry name" value="PHOSPHATIDYLINOSITIDE PHOSPHATASE SAC1"/>
    <property type="match status" value="1"/>
</dbReference>
<evidence type="ECO:0000313" key="4">
    <source>
        <dbReference type="Proteomes" id="UP001378960"/>
    </source>
</evidence>
<feature type="transmembrane region" description="Helical" evidence="1">
    <location>
        <begin position="518"/>
        <end position="536"/>
    </location>
</feature>
<dbReference type="InterPro" id="IPR002013">
    <property type="entry name" value="SAC_dom"/>
</dbReference>
<dbReference type="EMBL" id="BTGB01000009">
    <property type="protein sequence ID" value="GMM48794.1"/>
    <property type="molecule type" value="Genomic_DNA"/>
</dbReference>
<keyword evidence="4" id="KW-1185">Reference proteome</keyword>
<organism evidence="3 4">
    <name type="scientific">Pichia kluyveri</name>
    <name type="common">Yeast</name>
    <dbReference type="NCBI Taxonomy" id="36015"/>
    <lineage>
        <taxon>Eukaryota</taxon>
        <taxon>Fungi</taxon>
        <taxon>Dikarya</taxon>
        <taxon>Ascomycota</taxon>
        <taxon>Saccharomycotina</taxon>
        <taxon>Pichiomycetes</taxon>
        <taxon>Pichiales</taxon>
        <taxon>Pichiaceae</taxon>
        <taxon>Pichia</taxon>
    </lineage>
</organism>
<gene>
    <name evidence="3" type="ORF">DAPK24_053920</name>
</gene>
<dbReference type="Pfam" id="PF02383">
    <property type="entry name" value="Syja_N"/>
    <property type="match status" value="1"/>
</dbReference>
<comment type="caution">
    <text evidence="3">The sequence shown here is derived from an EMBL/GenBank/DDBJ whole genome shotgun (WGS) entry which is preliminary data.</text>
</comment>
<reference evidence="3 4" key="1">
    <citation type="journal article" date="2023" name="Elife">
        <title>Identification of key yeast species and microbe-microbe interactions impacting larval growth of Drosophila in the wild.</title>
        <authorList>
            <person name="Mure A."/>
            <person name="Sugiura Y."/>
            <person name="Maeda R."/>
            <person name="Honda K."/>
            <person name="Sakurai N."/>
            <person name="Takahashi Y."/>
            <person name="Watada M."/>
            <person name="Katoh T."/>
            <person name="Gotoh A."/>
            <person name="Gotoh Y."/>
            <person name="Taniguchi I."/>
            <person name="Nakamura K."/>
            <person name="Hayashi T."/>
            <person name="Katayama T."/>
            <person name="Uemura T."/>
            <person name="Hattori Y."/>
        </authorList>
    </citation>
    <scope>NUCLEOTIDE SEQUENCE [LARGE SCALE GENOMIC DNA]</scope>
    <source>
        <strain evidence="3 4">PK-24</strain>
    </source>
</reference>
<evidence type="ECO:0000259" key="2">
    <source>
        <dbReference type="PROSITE" id="PS50275"/>
    </source>
</evidence>
<protein>
    <submittedName>
        <fullName evidence="3">Phosphatidylinositol-3-phosphatase</fullName>
    </submittedName>
</protein>